<keyword evidence="2" id="KW-0560">Oxidoreductase</keyword>
<dbReference type="OrthoDB" id="9798157at2"/>
<evidence type="ECO:0000313" key="3">
    <source>
        <dbReference type="Proteomes" id="UP000237640"/>
    </source>
</evidence>
<evidence type="ECO:0000313" key="2">
    <source>
        <dbReference type="EMBL" id="PRX56857.1"/>
    </source>
</evidence>
<accession>A0A2T0MH05</accession>
<organism evidence="2 3">
    <name type="scientific">Flagellimonas meridianipacifica</name>
    <dbReference type="NCBI Taxonomy" id="1080225"/>
    <lineage>
        <taxon>Bacteria</taxon>
        <taxon>Pseudomonadati</taxon>
        <taxon>Bacteroidota</taxon>
        <taxon>Flavobacteriia</taxon>
        <taxon>Flavobacteriales</taxon>
        <taxon>Flavobacteriaceae</taxon>
        <taxon>Flagellimonas</taxon>
    </lineage>
</organism>
<gene>
    <name evidence="2" type="ORF">CLV81_0855</name>
</gene>
<dbReference type="InterPro" id="IPR007138">
    <property type="entry name" value="ABM_dom"/>
</dbReference>
<evidence type="ECO:0000259" key="1">
    <source>
        <dbReference type="PROSITE" id="PS51725"/>
    </source>
</evidence>
<name>A0A2T0MH05_9FLAO</name>
<dbReference type="InterPro" id="IPR011008">
    <property type="entry name" value="Dimeric_a/b-barrel"/>
</dbReference>
<protein>
    <submittedName>
        <fullName evidence="2">Quinol monooxygenase YgiN</fullName>
    </submittedName>
</protein>
<sequence>MTVEYIRYNIAPEKKNAFLTAYEKASEQLNASEFCLGYELTQCEEEPTSFILRIEWTSTEDHLNGFRKSSDFAVFLKHVRPFFNDIMEMNHYQLTSVLKNR</sequence>
<dbReference type="AlphaFoldDB" id="A0A2T0MH05"/>
<keyword evidence="3" id="KW-1185">Reference proteome</keyword>
<keyword evidence="2" id="KW-0503">Monooxygenase</keyword>
<reference evidence="2 3" key="1">
    <citation type="submission" date="2018-03" db="EMBL/GenBank/DDBJ databases">
        <title>Genomic Encyclopedia of Archaeal and Bacterial Type Strains, Phase II (KMG-II): from individual species to whole genera.</title>
        <authorList>
            <person name="Goeker M."/>
        </authorList>
    </citation>
    <scope>NUCLEOTIDE SEQUENCE [LARGE SCALE GENOMIC DNA]</scope>
    <source>
        <strain evidence="2 3">DSM 25027</strain>
    </source>
</reference>
<dbReference type="Pfam" id="PF03992">
    <property type="entry name" value="ABM"/>
    <property type="match status" value="1"/>
</dbReference>
<proteinExistence type="predicted"/>
<dbReference type="Proteomes" id="UP000237640">
    <property type="component" value="Unassembled WGS sequence"/>
</dbReference>
<dbReference type="Gene3D" id="3.30.70.100">
    <property type="match status" value="1"/>
</dbReference>
<comment type="caution">
    <text evidence="2">The sequence shown here is derived from an EMBL/GenBank/DDBJ whole genome shotgun (WGS) entry which is preliminary data.</text>
</comment>
<feature type="domain" description="ABM" evidence="1">
    <location>
        <begin position="2"/>
        <end position="92"/>
    </location>
</feature>
<dbReference type="EMBL" id="PVYX01000001">
    <property type="protein sequence ID" value="PRX56857.1"/>
    <property type="molecule type" value="Genomic_DNA"/>
</dbReference>
<dbReference type="SUPFAM" id="SSF54909">
    <property type="entry name" value="Dimeric alpha+beta barrel"/>
    <property type="match status" value="1"/>
</dbReference>
<dbReference type="RefSeq" id="WP_106143796.1">
    <property type="nucleotide sequence ID" value="NZ_PVYX01000001.1"/>
</dbReference>
<dbReference type="PROSITE" id="PS51725">
    <property type="entry name" value="ABM"/>
    <property type="match status" value="1"/>
</dbReference>
<dbReference type="GO" id="GO:0004497">
    <property type="term" value="F:monooxygenase activity"/>
    <property type="evidence" value="ECO:0007669"/>
    <property type="project" value="UniProtKB-KW"/>
</dbReference>